<evidence type="ECO:0000256" key="1">
    <source>
        <dbReference type="SAM" id="MobiDB-lite"/>
    </source>
</evidence>
<gene>
    <name evidence="2" type="ORF">UFOPK3472_01174</name>
</gene>
<feature type="region of interest" description="Disordered" evidence="1">
    <location>
        <begin position="1"/>
        <end position="46"/>
    </location>
</feature>
<reference evidence="2" key="1">
    <citation type="submission" date="2020-05" db="EMBL/GenBank/DDBJ databases">
        <authorList>
            <person name="Chiriac C."/>
            <person name="Salcher M."/>
            <person name="Ghai R."/>
            <person name="Kavagutti S V."/>
        </authorList>
    </citation>
    <scope>NUCLEOTIDE SEQUENCE</scope>
</reference>
<dbReference type="EMBL" id="CAFBLX010000059">
    <property type="protein sequence ID" value="CAB4885367.1"/>
    <property type="molecule type" value="Genomic_DNA"/>
</dbReference>
<proteinExistence type="predicted"/>
<sequence length="103" mass="11240">MPHVTDSDVLGSHSDTHQAQNREDDDDENQTGGPAGIGSGQTTDESRNIALFRLVARSDTPPFHTTERTLAPTADLTISPLRTAMLDSREDVRPWVCSVPPCR</sequence>
<dbReference type="AlphaFoldDB" id="A0A6J7EPG9"/>
<name>A0A6J7EPG9_9ZZZZ</name>
<organism evidence="2">
    <name type="scientific">freshwater metagenome</name>
    <dbReference type="NCBI Taxonomy" id="449393"/>
    <lineage>
        <taxon>unclassified sequences</taxon>
        <taxon>metagenomes</taxon>
        <taxon>ecological metagenomes</taxon>
    </lineage>
</organism>
<evidence type="ECO:0000313" key="2">
    <source>
        <dbReference type="EMBL" id="CAB4885367.1"/>
    </source>
</evidence>
<protein>
    <submittedName>
        <fullName evidence="2">Unannotated protein</fullName>
    </submittedName>
</protein>
<accession>A0A6J7EPG9</accession>